<gene>
    <name evidence="1" type="ORF">L6452_11223</name>
</gene>
<accession>A0ACB9DNJ2</accession>
<protein>
    <submittedName>
        <fullName evidence="1">Uncharacterized protein</fullName>
    </submittedName>
</protein>
<organism evidence="1 2">
    <name type="scientific">Arctium lappa</name>
    <name type="common">Greater burdock</name>
    <name type="synonym">Lappa major</name>
    <dbReference type="NCBI Taxonomy" id="4217"/>
    <lineage>
        <taxon>Eukaryota</taxon>
        <taxon>Viridiplantae</taxon>
        <taxon>Streptophyta</taxon>
        <taxon>Embryophyta</taxon>
        <taxon>Tracheophyta</taxon>
        <taxon>Spermatophyta</taxon>
        <taxon>Magnoliopsida</taxon>
        <taxon>eudicotyledons</taxon>
        <taxon>Gunneridae</taxon>
        <taxon>Pentapetalae</taxon>
        <taxon>asterids</taxon>
        <taxon>campanulids</taxon>
        <taxon>Asterales</taxon>
        <taxon>Asteraceae</taxon>
        <taxon>Carduoideae</taxon>
        <taxon>Cardueae</taxon>
        <taxon>Arctiinae</taxon>
        <taxon>Arctium</taxon>
    </lineage>
</organism>
<evidence type="ECO:0000313" key="2">
    <source>
        <dbReference type="Proteomes" id="UP001055879"/>
    </source>
</evidence>
<reference evidence="1 2" key="2">
    <citation type="journal article" date="2022" name="Mol. Ecol. Resour.">
        <title>The genomes of chicory, endive, great burdock and yacon provide insights into Asteraceae paleo-polyploidization history and plant inulin production.</title>
        <authorList>
            <person name="Fan W."/>
            <person name="Wang S."/>
            <person name="Wang H."/>
            <person name="Wang A."/>
            <person name="Jiang F."/>
            <person name="Liu H."/>
            <person name="Zhao H."/>
            <person name="Xu D."/>
            <person name="Zhang Y."/>
        </authorList>
    </citation>
    <scope>NUCLEOTIDE SEQUENCE [LARGE SCALE GENOMIC DNA]</scope>
    <source>
        <strain evidence="2">cv. Niubang</strain>
    </source>
</reference>
<name>A0ACB9DNJ2_ARCLA</name>
<reference evidence="2" key="1">
    <citation type="journal article" date="2022" name="Mol. Ecol. Resour.">
        <title>The genomes of chicory, endive, great burdock and yacon provide insights into Asteraceae palaeo-polyploidization history and plant inulin production.</title>
        <authorList>
            <person name="Fan W."/>
            <person name="Wang S."/>
            <person name="Wang H."/>
            <person name="Wang A."/>
            <person name="Jiang F."/>
            <person name="Liu H."/>
            <person name="Zhao H."/>
            <person name="Xu D."/>
            <person name="Zhang Y."/>
        </authorList>
    </citation>
    <scope>NUCLEOTIDE SEQUENCE [LARGE SCALE GENOMIC DNA]</scope>
    <source>
        <strain evidence="2">cv. Niubang</strain>
    </source>
</reference>
<proteinExistence type="predicted"/>
<dbReference type="EMBL" id="CM042049">
    <property type="protein sequence ID" value="KAI3748259.1"/>
    <property type="molecule type" value="Genomic_DNA"/>
</dbReference>
<dbReference type="Proteomes" id="UP001055879">
    <property type="component" value="Linkage Group LG03"/>
</dbReference>
<sequence>MCFSEKKWLKLLRLDKLFLSVPKKQKISEEWALAKKQEFELLKKKKVADRKLIFHRAKQYNKEYEDQVWLFLLLVLSIRGINAMDPKSKKILQLLCLRQVRFAADLPHSVSLLNPLFIPTIVLDPYRSYNVIIS</sequence>
<evidence type="ECO:0000313" key="1">
    <source>
        <dbReference type="EMBL" id="KAI3748259.1"/>
    </source>
</evidence>
<keyword evidence="2" id="KW-1185">Reference proteome</keyword>
<comment type="caution">
    <text evidence="1">The sequence shown here is derived from an EMBL/GenBank/DDBJ whole genome shotgun (WGS) entry which is preliminary data.</text>
</comment>